<evidence type="ECO:0000313" key="3">
    <source>
        <dbReference type="Proteomes" id="UP001596455"/>
    </source>
</evidence>
<organism evidence="2 3">
    <name type="scientific">Georgenia alba</name>
    <dbReference type="NCBI Taxonomy" id="2233858"/>
    <lineage>
        <taxon>Bacteria</taxon>
        <taxon>Bacillati</taxon>
        <taxon>Actinomycetota</taxon>
        <taxon>Actinomycetes</taxon>
        <taxon>Micrococcales</taxon>
        <taxon>Bogoriellaceae</taxon>
        <taxon>Georgenia</taxon>
    </lineage>
</organism>
<accession>A0ABW2Q713</accession>
<dbReference type="RefSeq" id="WP_382392521.1">
    <property type="nucleotide sequence ID" value="NZ_JBHTCQ010000001.1"/>
</dbReference>
<dbReference type="InterPro" id="IPR039535">
    <property type="entry name" value="ASST-like"/>
</dbReference>
<dbReference type="Pfam" id="PF14269">
    <property type="entry name" value="Arylsulfotran_2"/>
    <property type="match status" value="1"/>
</dbReference>
<reference evidence="3" key="1">
    <citation type="journal article" date="2019" name="Int. J. Syst. Evol. Microbiol.">
        <title>The Global Catalogue of Microorganisms (GCM) 10K type strain sequencing project: providing services to taxonomists for standard genome sequencing and annotation.</title>
        <authorList>
            <consortium name="The Broad Institute Genomics Platform"/>
            <consortium name="The Broad Institute Genome Sequencing Center for Infectious Disease"/>
            <person name="Wu L."/>
            <person name="Ma J."/>
        </authorList>
    </citation>
    <scope>NUCLEOTIDE SEQUENCE [LARGE SCALE GENOMIC DNA]</scope>
    <source>
        <strain evidence="3">JCM 1490</strain>
    </source>
</reference>
<dbReference type="Proteomes" id="UP001596455">
    <property type="component" value="Unassembled WGS sequence"/>
</dbReference>
<evidence type="ECO:0000313" key="2">
    <source>
        <dbReference type="EMBL" id="MFC7404789.1"/>
    </source>
</evidence>
<protein>
    <submittedName>
        <fullName evidence="2">Arylsulfotransferase family protein</fullName>
    </submittedName>
</protein>
<dbReference type="EMBL" id="JBHTCQ010000001">
    <property type="protein sequence ID" value="MFC7404789.1"/>
    <property type="molecule type" value="Genomic_DNA"/>
</dbReference>
<evidence type="ECO:0000256" key="1">
    <source>
        <dbReference type="SAM" id="MobiDB-lite"/>
    </source>
</evidence>
<sequence>MRRPSRRGRRMRAVAASATGALLVVGLLAYDSGDISPPEPEPAAPIEAGSGDVSAFPMPGTRTISTQAELSFRGATDLGEVTVVGSSSGEHTGRLLAHSDGAGTSWVPDEQFDVGEEVTVRTDLDVRGADDGDYTLTVAEPGRRPELEEPPVTRAVTNAEEGEVPAELVRHFRSEPDLQPPLVEVSGPEAGTTTPPAGGADASPGLTAIGVKGGFGQKGPMLVDDAGEPVWFHPVDGTDARDVQVQTLHGEPVLTWWEGRQPIGYGYGHGVVVDQTYTEIARFDMASGYDADSHEILLTDSGTALMLAYEPVRMDTSHIGGWARGEVVDNVIQEIDLETGALLFEWHSVGQVALEESYLDESYLDVGDEPYDYFHLNSIDVDDDGDLLLSARHACAAYKIDRETGSLQWRLGGTDSDFTMGEGTTFLKQHDVRRTEDGTITLFDNGGTCGETTRERSRGIALRLDEAAMTAELAREVEHPDGLWSESQANYRELPGVGSHLGWGSLPRWSLLDPDGELLLDARMPEDLIVTSYRAQRVEWTGRPTTDPAAVLAGDAVHVSWNGATDVAAWRVVTSAGAEVASAPRDGFETAVAVGSDVSPAGLTVEALDAAGEVVGAAPVR</sequence>
<dbReference type="PANTHER" id="PTHR35340:SF6">
    <property type="entry name" value="ASST-DOMAIN-CONTAINING PROTEIN"/>
    <property type="match status" value="1"/>
</dbReference>
<comment type="caution">
    <text evidence="2">The sequence shown here is derived from an EMBL/GenBank/DDBJ whole genome shotgun (WGS) entry which is preliminary data.</text>
</comment>
<feature type="region of interest" description="Disordered" evidence="1">
    <location>
        <begin position="33"/>
        <end position="52"/>
    </location>
</feature>
<proteinExistence type="predicted"/>
<name>A0ABW2Q713_9MICO</name>
<dbReference type="InterPro" id="IPR053143">
    <property type="entry name" value="Arylsulfate_ST"/>
</dbReference>
<feature type="region of interest" description="Disordered" evidence="1">
    <location>
        <begin position="178"/>
        <end position="202"/>
    </location>
</feature>
<gene>
    <name evidence="2" type="ORF">ACFQQL_06670</name>
</gene>
<dbReference type="PANTHER" id="PTHR35340">
    <property type="entry name" value="PQQ ENZYME REPEAT PROTEIN-RELATED"/>
    <property type="match status" value="1"/>
</dbReference>
<keyword evidence="3" id="KW-1185">Reference proteome</keyword>